<dbReference type="AlphaFoldDB" id="A0A0W8FTA0"/>
<proteinExistence type="predicted"/>
<protein>
    <recommendedName>
        <fullName evidence="3">Transporter</fullName>
    </recommendedName>
</protein>
<reference evidence="2" key="1">
    <citation type="journal article" date="2015" name="Proc. Natl. Acad. Sci. U.S.A.">
        <title>Networks of energetic and metabolic interactions define dynamics in microbial communities.</title>
        <authorList>
            <person name="Embree M."/>
            <person name="Liu J.K."/>
            <person name="Al-Bassam M.M."/>
            <person name="Zengler K."/>
        </authorList>
    </citation>
    <scope>NUCLEOTIDE SEQUENCE</scope>
</reference>
<dbReference type="EMBL" id="LNQE01000863">
    <property type="protein sequence ID" value="KUG24106.1"/>
    <property type="molecule type" value="Genomic_DNA"/>
</dbReference>
<evidence type="ECO:0000256" key="1">
    <source>
        <dbReference type="SAM" id="MobiDB-lite"/>
    </source>
</evidence>
<dbReference type="Pfam" id="PF13557">
    <property type="entry name" value="Phenol_MetA_deg"/>
    <property type="match status" value="1"/>
</dbReference>
<name>A0A0W8FTA0_9ZZZZ</name>
<feature type="compositionally biased region" description="Basic and acidic residues" evidence="1">
    <location>
        <begin position="58"/>
        <end position="71"/>
    </location>
</feature>
<comment type="caution">
    <text evidence="2">The sequence shown here is derived from an EMBL/GenBank/DDBJ whole genome shotgun (WGS) entry which is preliminary data.</text>
</comment>
<sequence>MNRKIFINLLSLIFFASILFVAFPSMAQIPIKGTHLAFNKVSAEDADAALDDVSPENTQKKVKESKKDESPKIIPQEVIRPKKNDASQSLQQEVKNPKQDDPPLSLQQEVQDLKKEVQRMRDESEARKRLEVPEEEKSKSVEDILSAVSRQYTLLKKGTVGLGYTFNYSYYSSDAVREAIIVERRINHNLTNNIDIEYAIFNNLTISGNLPLAYKYNQIGTDKSQEATDIGDISLGIQYQPIKAGGIFPTTILSAGVSFPTGTSPYKIDPSTSLATGNGYYSFSAGVSFSKTLDPLVAFGNLTYSYGLEQGGLSQYVVDSKKKVIGTLLKVDPGSAIGFSLGFGYALSYQASLNLSTQITYSFGSRYFYDALVFDSGSSVSSSFNVGTGWRVTPTRSVYFTLGLGLTINDPDFAFAIRVPFEF</sequence>
<organism evidence="2">
    <name type="scientific">hydrocarbon metagenome</name>
    <dbReference type="NCBI Taxonomy" id="938273"/>
    <lineage>
        <taxon>unclassified sequences</taxon>
        <taxon>metagenomes</taxon>
        <taxon>ecological metagenomes</taxon>
    </lineage>
</organism>
<accession>A0A0W8FTA0</accession>
<evidence type="ECO:0000313" key="2">
    <source>
        <dbReference type="EMBL" id="KUG24106.1"/>
    </source>
</evidence>
<gene>
    <name evidence="2" type="ORF">ASZ90_006111</name>
</gene>
<feature type="region of interest" description="Disordered" evidence="1">
    <location>
        <begin position="49"/>
        <end position="104"/>
    </location>
</feature>
<dbReference type="InterPro" id="IPR025737">
    <property type="entry name" value="FApF"/>
</dbReference>
<evidence type="ECO:0008006" key="3">
    <source>
        <dbReference type="Google" id="ProtNLM"/>
    </source>
</evidence>
<feature type="region of interest" description="Disordered" evidence="1">
    <location>
        <begin position="116"/>
        <end position="136"/>
    </location>
</feature>